<protein>
    <submittedName>
        <fullName evidence="1">Uncharacterized protein AlNc14C11G1331</fullName>
    </submittedName>
</protein>
<evidence type="ECO:0000313" key="1">
    <source>
        <dbReference type="EMBL" id="CCA15387.1"/>
    </source>
</evidence>
<reference evidence="1" key="1">
    <citation type="journal article" date="2011" name="PLoS Biol.">
        <title>Gene gain and loss during evolution of obligate parasitism in the white rust pathogen of Arabidopsis thaliana.</title>
        <authorList>
            <person name="Kemen E."/>
            <person name="Gardiner A."/>
            <person name="Schultz-Larsen T."/>
            <person name="Kemen A.C."/>
            <person name="Balmuth A.L."/>
            <person name="Robert-Seilaniantz A."/>
            <person name="Bailey K."/>
            <person name="Holub E."/>
            <person name="Studholme D.J."/>
            <person name="Maclean D."/>
            <person name="Jones J.D."/>
        </authorList>
    </citation>
    <scope>NUCLEOTIDE SEQUENCE</scope>
</reference>
<dbReference type="AlphaFoldDB" id="F0W2V1"/>
<dbReference type="EMBL" id="FR824056">
    <property type="protein sequence ID" value="CCA15387.1"/>
    <property type="molecule type" value="Genomic_DNA"/>
</dbReference>
<accession>F0W2V1</accession>
<gene>
    <name evidence="1" type="primary">AlNc14C11G1331</name>
    <name evidence="1" type="ORF">ALNC14_015300</name>
</gene>
<sequence length="388" mass="43574">MSQFSKYFWVTMRSNAAYNISNATDTLIGNWIEENALRDATGHTRRQVPYPHHLDTNTASFPDTMAHARNTVESTRDRVLGKAASDWNELLTSTTQSALRHDDALVTKPSVNGPRTAVRDHKLLIQAQQLIDMEEAEKDNQREQEILALRTQSHSVGTFQPHDTQYLMGKRTQRGRNGAIAATNATFVQKYVKEFPPDMTMGEADSIDKMKLDFAQKPNSVHGDDLTLTRYSHAIQTGKSIGCPMSGSDSTNPFARSTRFTNDIRDASKVHGEAMEPGSLRDERSGMTIHQRSALQKLDIWLNQNVEHRQNVIGLFEAAGRTMLSNGYIDHAAFHRITQSGIEISGSPALALSTKEWTHIFMFFDDRAIGAINIQDVIDRLHSRNRPI</sequence>
<name>F0W2V1_9STRA</name>
<organism evidence="1">
    <name type="scientific">Albugo laibachii Nc14</name>
    <dbReference type="NCBI Taxonomy" id="890382"/>
    <lineage>
        <taxon>Eukaryota</taxon>
        <taxon>Sar</taxon>
        <taxon>Stramenopiles</taxon>
        <taxon>Oomycota</taxon>
        <taxon>Peronosporomycetes</taxon>
        <taxon>Albuginales</taxon>
        <taxon>Albuginaceae</taxon>
        <taxon>Albugo</taxon>
    </lineage>
</organism>
<dbReference type="HOGENOM" id="CLU_774947_0_0_1"/>
<reference evidence="1" key="2">
    <citation type="submission" date="2011-02" db="EMBL/GenBank/DDBJ databases">
        <authorList>
            <person name="MacLean D."/>
        </authorList>
    </citation>
    <scope>NUCLEOTIDE SEQUENCE</scope>
</reference>
<proteinExistence type="predicted"/>